<protein>
    <submittedName>
        <fullName evidence="3">tRNA-modifying protein YgfZ</fullName>
    </submittedName>
</protein>
<dbReference type="SUPFAM" id="SSF103025">
    <property type="entry name" value="Folate-binding domain"/>
    <property type="match status" value="1"/>
</dbReference>
<dbReference type="RefSeq" id="WP_238185313.1">
    <property type="nucleotide sequence ID" value="NZ_BPRB01000373.1"/>
</dbReference>
<dbReference type="Pfam" id="PF25455">
    <property type="entry name" value="Beta-barrel_CAF17_C"/>
    <property type="match status" value="1"/>
</dbReference>
<sequence length="285" mass="29571">MPIALLPDRALVTVTGEDATALLQGVITCNVETLDDAEARLGALLTPQGKILFDFLISRIAGGYRLDVTVDQAQALAKRLSLYRLRAKAEIVPDPTVAVAAAWDGATTAAEVARVADARAPDLGARLYATEGAFSADASSEDYHAHRIGLGVPEAGRDFPLGDAFPHEALMDQLGGVDFKKGCYVGQEVVSRMQHRGTARTRILPATYAGGEAAEPGSEITAGAKVLGLTGSRAGARGLVMLRIDRLADAVVAGEPLRADGKVLGVARPAFATFAMPEAVGAVAG</sequence>
<evidence type="ECO:0000256" key="1">
    <source>
        <dbReference type="ARBA" id="ARBA00022946"/>
    </source>
</evidence>
<feature type="domain" description="CAF17 C-terminal" evidence="2">
    <location>
        <begin position="200"/>
        <end position="272"/>
    </location>
</feature>
<gene>
    <name evidence="3" type="primary">ygfZ</name>
    <name evidence="3" type="ORF">MPOCJGCO_4810</name>
</gene>
<dbReference type="Gene3D" id="2.40.30.160">
    <property type="match status" value="1"/>
</dbReference>
<keyword evidence="1" id="KW-0809">Transit peptide</keyword>
<reference evidence="3" key="1">
    <citation type="journal article" date="2021" name="Front. Microbiol.">
        <title>Comprehensive Comparative Genomics and Phenotyping of Methylobacterium Species.</title>
        <authorList>
            <person name="Alessa O."/>
            <person name="Ogura Y."/>
            <person name="Fujitani Y."/>
            <person name="Takami H."/>
            <person name="Hayashi T."/>
            <person name="Sahin N."/>
            <person name="Tani A."/>
        </authorList>
    </citation>
    <scope>NUCLEOTIDE SEQUENCE</scope>
    <source>
        <strain evidence="3">DSM 23632</strain>
    </source>
</reference>
<dbReference type="InterPro" id="IPR057460">
    <property type="entry name" value="CAF17_C"/>
</dbReference>
<dbReference type="PANTHER" id="PTHR22602">
    <property type="entry name" value="TRANSFERASE CAF17, MITOCHONDRIAL-RELATED"/>
    <property type="match status" value="1"/>
</dbReference>
<comment type="caution">
    <text evidence="3">The sequence shown here is derived from an EMBL/GenBank/DDBJ whole genome shotgun (WGS) entry which is preliminary data.</text>
</comment>
<dbReference type="EMBL" id="BPRB01000373">
    <property type="protein sequence ID" value="GJE62676.1"/>
    <property type="molecule type" value="Genomic_DNA"/>
</dbReference>
<evidence type="ECO:0000259" key="2">
    <source>
        <dbReference type="Pfam" id="PF25455"/>
    </source>
</evidence>
<organism evidence="3 4">
    <name type="scientific">Methylobacterium trifolii</name>
    <dbReference type="NCBI Taxonomy" id="1003092"/>
    <lineage>
        <taxon>Bacteria</taxon>
        <taxon>Pseudomonadati</taxon>
        <taxon>Pseudomonadota</taxon>
        <taxon>Alphaproteobacteria</taxon>
        <taxon>Hyphomicrobiales</taxon>
        <taxon>Methylobacteriaceae</taxon>
        <taxon>Methylobacterium</taxon>
    </lineage>
</organism>
<evidence type="ECO:0000313" key="4">
    <source>
        <dbReference type="Proteomes" id="UP001055057"/>
    </source>
</evidence>
<dbReference type="NCBIfam" id="TIGR03317">
    <property type="entry name" value="ygfZ_signature"/>
    <property type="match status" value="1"/>
</dbReference>
<reference evidence="3" key="2">
    <citation type="submission" date="2021-08" db="EMBL/GenBank/DDBJ databases">
        <authorList>
            <person name="Tani A."/>
            <person name="Ola A."/>
            <person name="Ogura Y."/>
            <person name="Katsura K."/>
            <person name="Hayashi T."/>
        </authorList>
    </citation>
    <scope>NUCLEOTIDE SEQUENCE</scope>
    <source>
        <strain evidence="3">DSM 23632</strain>
    </source>
</reference>
<keyword evidence="4" id="KW-1185">Reference proteome</keyword>
<dbReference type="InterPro" id="IPR017703">
    <property type="entry name" value="YgfZ/GCV_T_CS"/>
</dbReference>
<evidence type="ECO:0000313" key="3">
    <source>
        <dbReference type="EMBL" id="GJE62676.1"/>
    </source>
</evidence>
<dbReference type="Gene3D" id="3.30.1360.120">
    <property type="entry name" value="Probable tRNA modification gtpase trme, domain 1"/>
    <property type="match status" value="1"/>
</dbReference>
<dbReference type="InterPro" id="IPR045179">
    <property type="entry name" value="YgfZ/GcvT"/>
</dbReference>
<dbReference type="Proteomes" id="UP001055057">
    <property type="component" value="Unassembled WGS sequence"/>
</dbReference>
<dbReference type="PANTHER" id="PTHR22602:SF0">
    <property type="entry name" value="TRANSFERASE CAF17, MITOCHONDRIAL-RELATED"/>
    <property type="match status" value="1"/>
</dbReference>
<accession>A0ABQ4U7A8</accession>
<name>A0ABQ4U7A8_9HYPH</name>
<dbReference type="InterPro" id="IPR027266">
    <property type="entry name" value="TrmE/GcvT-like"/>
</dbReference>
<proteinExistence type="predicted"/>